<protein>
    <submittedName>
        <fullName evidence="1">Uncharacterized protein</fullName>
    </submittedName>
</protein>
<comment type="caution">
    <text evidence="1">The sequence shown here is derived from an EMBL/GenBank/DDBJ whole genome shotgun (WGS) entry which is preliminary data.</text>
</comment>
<proteinExistence type="predicted"/>
<organism evidence="1 2">
    <name type="scientific">Dreissena polymorpha</name>
    <name type="common">Zebra mussel</name>
    <name type="synonym">Mytilus polymorpha</name>
    <dbReference type="NCBI Taxonomy" id="45954"/>
    <lineage>
        <taxon>Eukaryota</taxon>
        <taxon>Metazoa</taxon>
        <taxon>Spiralia</taxon>
        <taxon>Lophotrochozoa</taxon>
        <taxon>Mollusca</taxon>
        <taxon>Bivalvia</taxon>
        <taxon>Autobranchia</taxon>
        <taxon>Heteroconchia</taxon>
        <taxon>Euheterodonta</taxon>
        <taxon>Imparidentia</taxon>
        <taxon>Neoheterodontei</taxon>
        <taxon>Myida</taxon>
        <taxon>Dreissenoidea</taxon>
        <taxon>Dreissenidae</taxon>
        <taxon>Dreissena</taxon>
    </lineage>
</organism>
<keyword evidence="2" id="KW-1185">Reference proteome</keyword>
<evidence type="ECO:0000313" key="2">
    <source>
        <dbReference type="Proteomes" id="UP000828390"/>
    </source>
</evidence>
<reference evidence="1" key="1">
    <citation type="journal article" date="2019" name="bioRxiv">
        <title>The Genome of the Zebra Mussel, Dreissena polymorpha: A Resource for Invasive Species Research.</title>
        <authorList>
            <person name="McCartney M.A."/>
            <person name="Auch B."/>
            <person name="Kono T."/>
            <person name="Mallez S."/>
            <person name="Zhang Y."/>
            <person name="Obille A."/>
            <person name="Becker A."/>
            <person name="Abrahante J.E."/>
            <person name="Garbe J."/>
            <person name="Badalamenti J.P."/>
            <person name="Herman A."/>
            <person name="Mangelson H."/>
            <person name="Liachko I."/>
            <person name="Sullivan S."/>
            <person name="Sone E.D."/>
            <person name="Koren S."/>
            <person name="Silverstein K.A.T."/>
            <person name="Beckman K.B."/>
            <person name="Gohl D.M."/>
        </authorList>
    </citation>
    <scope>NUCLEOTIDE SEQUENCE</scope>
    <source>
        <strain evidence="1">Duluth1</strain>
        <tissue evidence="1">Whole animal</tissue>
    </source>
</reference>
<evidence type="ECO:0000313" key="1">
    <source>
        <dbReference type="EMBL" id="KAH3843957.1"/>
    </source>
</evidence>
<sequence length="93" mass="10256">MIPDLQNTVIPEITMGNQPTIDLNVSLSEFWAGYQTVLVDIAPSYLVTNGCDLDLVFMGSEDIQYDLSKGQTICPPKLEVRPLDARISKVLSV</sequence>
<reference evidence="1" key="2">
    <citation type="submission" date="2020-11" db="EMBL/GenBank/DDBJ databases">
        <authorList>
            <person name="McCartney M.A."/>
            <person name="Auch B."/>
            <person name="Kono T."/>
            <person name="Mallez S."/>
            <person name="Becker A."/>
            <person name="Gohl D.M."/>
            <person name="Silverstein K.A.T."/>
            <person name="Koren S."/>
            <person name="Bechman K.B."/>
            <person name="Herman A."/>
            <person name="Abrahante J.E."/>
            <person name="Garbe J."/>
        </authorList>
    </citation>
    <scope>NUCLEOTIDE SEQUENCE</scope>
    <source>
        <strain evidence="1">Duluth1</strain>
        <tissue evidence="1">Whole animal</tissue>
    </source>
</reference>
<dbReference type="Proteomes" id="UP000828390">
    <property type="component" value="Unassembled WGS sequence"/>
</dbReference>
<dbReference type="EMBL" id="JAIWYP010000004">
    <property type="protein sequence ID" value="KAH3843957.1"/>
    <property type="molecule type" value="Genomic_DNA"/>
</dbReference>
<accession>A0A9D4KRE1</accession>
<gene>
    <name evidence="1" type="ORF">DPMN_117492</name>
</gene>
<name>A0A9D4KRE1_DREPO</name>
<dbReference type="AlphaFoldDB" id="A0A9D4KRE1"/>